<gene>
    <name evidence="2" type="ORF">DXT89_01865</name>
</gene>
<name>A0A368P0G2_AGRVI</name>
<dbReference type="Pfam" id="PF05990">
    <property type="entry name" value="DUF900"/>
    <property type="match status" value="1"/>
</dbReference>
<feature type="region of interest" description="Disordered" evidence="1">
    <location>
        <begin position="18"/>
        <end position="44"/>
    </location>
</feature>
<dbReference type="AlphaFoldDB" id="A0A368P0G2"/>
<feature type="compositionally biased region" description="Low complexity" evidence="1">
    <location>
        <begin position="30"/>
        <end position="44"/>
    </location>
</feature>
<proteinExistence type="predicted"/>
<dbReference type="InterPro" id="IPR029058">
    <property type="entry name" value="AB_hydrolase_fold"/>
</dbReference>
<dbReference type="InterPro" id="IPR010297">
    <property type="entry name" value="DUF900_hydrolase"/>
</dbReference>
<reference evidence="2 3" key="1">
    <citation type="submission" date="2018-08" db="EMBL/GenBank/DDBJ databases">
        <title>Genome sequencing of Agrobacterium vitis strain ICMP 10754.</title>
        <authorList>
            <person name="Visnovsky S.B."/>
            <person name="Pitman A.R."/>
        </authorList>
    </citation>
    <scope>NUCLEOTIDE SEQUENCE [LARGE SCALE GENOMIC DNA]</scope>
    <source>
        <strain evidence="2 3">ICMP 10754</strain>
    </source>
</reference>
<evidence type="ECO:0000256" key="1">
    <source>
        <dbReference type="SAM" id="MobiDB-lite"/>
    </source>
</evidence>
<protein>
    <submittedName>
        <fullName evidence="2">Alpha/beta fold hydrolase</fullName>
    </submittedName>
</protein>
<dbReference type="SUPFAM" id="SSF53474">
    <property type="entry name" value="alpha/beta-Hydrolases"/>
    <property type="match status" value="1"/>
</dbReference>
<dbReference type="OrthoDB" id="9797755at2"/>
<sequence>MPTLGWFKSGKREHARSPLNRVYALPPSPSASRPAASGSSACGPARSSPAFAGHAVIPLVIVLVLGGCAGRPESVLKPVPVASDASQVNMLVFTTRKPADDPGLLYSGDRGTAISVNNVVVSIPPERNRKVGEVQWPSRVPPNPEHDFAVLKADKVPTESAALQWFNATRNKKRQAVIFVHGFNNTYSDAVFRFAQIIHDSGTDASPILFTWPSRGSVFDYLYDKESTTYSRRALEDLILQASKNPNVGEVTIISHSMGTWLTMEALRGVAMRTGAVPAKVGNVILASPDIDVDVFRRQLIEMGQKRPHFTIFTSNKDKALFVSRWLSGGVSRVGGMSQADLQPLAADMKVLGITAIDTSSVDSHDPLGHTAFADSPEIIRNLGKSIAGQSMEGGETTLGDRVGLVAIGTANLAGSAARTVVTAPMAVISSDARQSLKQEFSSEKKPLINGQIAY</sequence>
<dbReference type="Gene3D" id="3.40.50.1820">
    <property type="entry name" value="alpha/beta hydrolase"/>
    <property type="match status" value="1"/>
</dbReference>
<evidence type="ECO:0000313" key="2">
    <source>
        <dbReference type="EMBL" id="KAA3532126.1"/>
    </source>
</evidence>
<dbReference type="PANTHER" id="PTHR36513:SF1">
    <property type="entry name" value="TRANSMEMBRANE PROTEIN"/>
    <property type="match status" value="1"/>
</dbReference>
<dbReference type="GO" id="GO:0016787">
    <property type="term" value="F:hydrolase activity"/>
    <property type="evidence" value="ECO:0007669"/>
    <property type="project" value="UniProtKB-KW"/>
</dbReference>
<organism evidence="2 3">
    <name type="scientific">Agrobacterium vitis</name>
    <name type="common">Rhizobium vitis</name>
    <dbReference type="NCBI Taxonomy" id="373"/>
    <lineage>
        <taxon>Bacteria</taxon>
        <taxon>Pseudomonadati</taxon>
        <taxon>Pseudomonadota</taxon>
        <taxon>Alphaproteobacteria</taxon>
        <taxon>Hyphomicrobiales</taxon>
        <taxon>Rhizobiaceae</taxon>
        <taxon>Rhizobium/Agrobacterium group</taxon>
        <taxon>Agrobacterium</taxon>
    </lineage>
</organism>
<dbReference type="EMBL" id="QUSG01000001">
    <property type="protein sequence ID" value="KAA3532126.1"/>
    <property type="molecule type" value="Genomic_DNA"/>
</dbReference>
<dbReference type="Proteomes" id="UP000436911">
    <property type="component" value="Unassembled WGS sequence"/>
</dbReference>
<comment type="caution">
    <text evidence="2">The sequence shown here is derived from an EMBL/GenBank/DDBJ whole genome shotgun (WGS) entry which is preliminary data.</text>
</comment>
<evidence type="ECO:0000313" key="3">
    <source>
        <dbReference type="Proteomes" id="UP000436911"/>
    </source>
</evidence>
<dbReference type="PANTHER" id="PTHR36513">
    <property type="entry name" value="ABC TRANSMEMBRANE TYPE-1 DOMAIN-CONTAINING PROTEIN"/>
    <property type="match status" value="1"/>
</dbReference>
<accession>A0A368P0G2</accession>
<keyword evidence="2" id="KW-0378">Hydrolase</keyword>